<keyword evidence="6 10" id="KW-0812">Transmembrane</keyword>
<dbReference type="EMBL" id="AP027742">
    <property type="protein sequence ID" value="BDZ78474.1"/>
    <property type="molecule type" value="Genomic_DNA"/>
</dbReference>
<keyword evidence="8 10" id="KW-0472">Membrane</keyword>
<feature type="transmembrane region" description="Helical" evidence="10">
    <location>
        <begin position="12"/>
        <end position="32"/>
    </location>
</feature>
<feature type="transmembrane region" description="Helical" evidence="10">
    <location>
        <begin position="82"/>
        <end position="104"/>
    </location>
</feature>
<evidence type="ECO:0000256" key="6">
    <source>
        <dbReference type="ARBA" id="ARBA00022692"/>
    </source>
</evidence>
<feature type="transmembrane region" description="Helical" evidence="10">
    <location>
        <begin position="157"/>
        <end position="175"/>
    </location>
</feature>
<keyword evidence="7 10" id="KW-1133">Transmembrane helix</keyword>
<keyword evidence="4" id="KW-0813">Transport</keyword>
<dbReference type="InterPro" id="IPR051327">
    <property type="entry name" value="MATE_MepA_subfamily"/>
</dbReference>
<evidence type="ECO:0000256" key="4">
    <source>
        <dbReference type="ARBA" id="ARBA00022448"/>
    </source>
</evidence>
<comment type="similarity">
    <text evidence="2">Belongs to the multi antimicrobial extrusion (MATE) (TC 2.A.66.1) family. MepA subfamily.</text>
</comment>
<evidence type="ECO:0000256" key="10">
    <source>
        <dbReference type="SAM" id="Phobius"/>
    </source>
</evidence>
<protein>
    <recommendedName>
        <fullName evidence="3">Multidrug export protein MepA</fullName>
    </recommendedName>
</protein>
<feature type="transmembrane region" description="Helical" evidence="10">
    <location>
        <begin position="259"/>
        <end position="279"/>
    </location>
</feature>
<name>A0ABN6Z471_9FIRM</name>
<organism evidence="11 12">
    <name type="scientific">Claveliimonas bilis</name>
    <dbReference type="NCBI Taxonomy" id="3028070"/>
    <lineage>
        <taxon>Bacteria</taxon>
        <taxon>Bacillati</taxon>
        <taxon>Bacillota</taxon>
        <taxon>Clostridia</taxon>
        <taxon>Lachnospirales</taxon>
        <taxon>Lachnospiraceae</taxon>
        <taxon>Claveliimonas</taxon>
    </lineage>
</organism>
<dbReference type="InterPro" id="IPR048279">
    <property type="entry name" value="MdtK-like"/>
</dbReference>
<dbReference type="PIRSF" id="PIRSF006603">
    <property type="entry name" value="DinF"/>
    <property type="match status" value="1"/>
</dbReference>
<dbReference type="InterPro" id="IPR002528">
    <property type="entry name" value="MATE_fam"/>
</dbReference>
<dbReference type="Proteomes" id="UP001305815">
    <property type="component" value="Chromosome"/>
</dbReference>
<evidence type="ECO:0000256" key="8">
    <source>
        <dbReference type="ARBA" id="ARBA00023136"/>
    </source>
</evidence>
<dbReference type="RefSeq" id="WP_316265527.1">
    <property type="nucleotide sequence ID" value="NZ_AP027742.1"/>
</dbReference>
<keyword evidence="12" id="KW-1185">Reference proteome</keyword>
<keyword evidence="5" id="KW-1003">Cell membrane</keyword>
<evidence type="ECO:0000313" key="12">
    <source>
        <dbReference type="Proteomes" id="UP001305815"/>
    </source>
</evidence>
<keyword evidence="9" id="KW-0046">Antibiotic resistance</keyword>
<evidence type="ECO:0000256" key="5">
    <source>
        <dbReference type="ARBA" id="ARBA00022475"/>
    </source>
</evidence>
<evidence type="ECO:0000256" key="9">
    <source>
        <dbReference type="ARBA" id="ARBA00023251"/>
    </source>
</evidence>
<feature type="transmembrane region" description="Helical" evidence="10">
    <location>
        <begin position="350"/>
        <end position="371"/>
    </location>
</feature>
<feature type="transmembrane region" description="Helical" evidence="10">
    <location>
        <begin position="181"/>
        <end position="199"/>
    </location>
</feature>
<evidence type="ECO:0000256" key="1">
    <source>
        <dbReference type="ARBA" id="ARBA00004651"/>
    </source>
</evidence>
<dbReference type="PROSITE" id="PS51257">
    <property type="entry name" value="PROKAR_LIPOPROTEIN"/>
    <property type="match status" value="1"/>
</dbReference>
<comment type="subcellular location">
    <subcellularLocation>
        <location evidence="1">Cell membrane</location>
        <topology evidence="1">Multi-pass membrane protein</topology>
    </subcellularLocation>
</comment>
<feature type="transmembrane region" description="Helical" evidence="10">
    <location>
        <begin position="305"/>
        <end position="330"/>
    </location>
</feature>
<feature type="transmembrane region" description="Helical" evidence="10">
    <location>
        <begin position="38"/>
        <end position="61"/>
    </location>
</feature>
<feature type="transmembrane region" description="Helical" evidence="10">
    <location>
        <begin position="378"/>
        <end position="399"/>
    </location>
</feature>
<evidence type="ECO:0000313" key="11">
    <source>
        <dbReference type="EMBL" id="BDZ78474.1"/>
    </source>
</evidence>
<feature type="transmembrane region" description="Helical" evidence="10">
    <location>
        <begin position="405"/>
        <end position="425"/>
    </location>
</feature>
<reference evidence="12" key="1">
    <citation type="journal article" date="2023" name="Int. J. Syst. Evol. Microbiol.">
        <title>Claveliimonas bilis gen. nov., sp. nov., deoxycholic acid-producing bacteria isolated from human faeces, and reclassification of Sellimonas monacensis Zenner et al. 2021 as Claveliimonas monacensis comb. nov.</title>
        <authorList>
            <person name="Hisatomi A."/>
            <person name="Kastawa N.W.E.P.G."/>
            <person name="Song I."/>
            <person name="Ohkuma M."/>
            <person name="Fukiya S."/>
            <person name="Sakamoto M."/>
        </authorList>
    </citation>
    <scope>NUCLEOTIDE SEQUENCE [LARGE SCALE GENOMIC DNA]</scope>
    <source>
        <strain evidence="12">12BBH14</strain>
    </source>
</reference>
<proteinExistence type="inferred from homology"/>
<sequence>MKREFGKYVSLNIFGMLGLSCYILADTFFVSAKMGADGLTALNLAISIYSFINGTGLMIGIGGGTKYSIYRSRREEEKGNRVFTAALAMGLLIGIILFAVGIFAARPLSILLGAEGKIIEMTTVYLRTILCFSPCFICNNIFLAFVRNDGNPRLSMIGMLVGSFSNVILDYIFIFPADMGMFGAAFATGLAPVISMLILSRHKFSGKNGFHLQTDGSFWRYAKGIPGLGASSFINEVSSGVVLIVLNLLILGISGNTGVAAYGVIANLALVALSIFTGISQGSQPLLSKYYGEGNGAKVREIYRYMVILALAVGVFLVLTAFFATDSLIAVFNSEGNKELARIAHTGLRIYFLGFLAAGVNIVTAACKGALEQAGESFLISVMRGLICIVIYAAVLSKLFGMTGIWAAFPATEATTLLLSVFFVWRRKNPFSR</sequence>
<dbReference type="CDD" id="cd13143">
    <property type="entry name" value="MATE_MepA_like"/>
    <property type="match status" value="1"/>
</dbReference>
<dbReference type="InterPro" id="IPR045070">
    <property type="entry name" value="MATE_MepA-like"/>
</dbReference>
<evidence type="ECO:0000256" key="2">
    <source>
        <dbReference type="ARBA" id="ARBA00008417"/>
    </source>
</evidence>
<accession>A0ABN6Z471</accession>
<evidence type="ECO:0000256" key="3">
    <source>
        <dbReference type="ARBA" id="ARBA00022106"/>
    </source>
</evidence>
<feature type="transmembrane region" description="Helical" evidence="10">
    <location>
        <begin position="124"/>
        <end position="145"/>
    </location>
</feature>
<gene>
    <name evidence="11" type="ORF">Lac1_26570</name>
</gene>
<dbReference type="PANTHER" id="PTHR43823:SF3">
    <property type="entry name" value="MULTIDRUG EXPORT PROTEIN MEPA"/>
    <property type="match status" value="1"/>
</dbReference>
<evidence type="ECO:0000256" key="7">
    <source>
        <dbReference type="ARBA" id="ARBA00022989"/>
    </source>
</evidence>
<feature type="transmembrane region" description="Helical" evidence="10">
    <location>
        <begin position="233"/>
        <end position="253"/>
    </location>
</feature>
<dbReference type="Pfam" id="PF01554">
    <property type="entry name" value="MatE"/>
    <property type="match status" value="2"/>
</dbReference>
<dbReference type="PANTHER" id="PTHR43823">
    <property type="entry name" value="SPORULATION PROTEIN YKVU"/>
    <property type="match status" value="1"/>
</dbReference>